<feature type="compositionally biased region" description="Polar residues" evidence="1">
    <location>
        <begin position="1110"/>
        <end position="1119"/>
    </location>
</feature>
<dbReference type="Proteomes" id="UP000053237">
    <property type="component" value="Unassembled WGS sequence"/>
</dbReference>
<comment type="caution">
    <text evidence="3">The sequence shown here is derived from an EMBL/GenBank/DDBJ whole genome shotgun (WGS) entry which is preliminary data.</text>
</comment>
<feature type="transmembrane region" description="Helical" evidence="2">
    <location>
        <begin position="20"/>
        <end position="37"/>
    </location>
</feature>
<feature type="compositionally biased region" description="Polar residues" evidence="1">
    <location>
        <begin position="1218"/>
        <end position="1230"/>
    </location>
</feature>
<evidence type="ECO:0000313" key="4">
    <source>
        <dbReference type="Proteomes" id="UP000053237"/>
    </source>
</evidence>
<organism evidence="3 4">
    <name type="scientific">Albugo candida</name>
    <dbReference type="NCBI Taxonomy" id="65357"/>
    <lineage>
        <taxon>Eukaryota</taxon>
        <taxon>Sar</taxon>
        <taxon>Stramenopiles</taxon>
        <taxon>Oomycota</taxon>
        <taxon>Peronosporomycetes</taxon>
        <taxon>Albuginales</taxon>
        <taxon>Albuginaceae</taxon>
        <taxon>Albugo</taxon>
    </lineage>
</organism>
<sequence>MDRTRLDFHAKKLRVHFRRVILVTLLFYVISAANLNVRFPLKPHRNLQAGGRISRGAMVPNAGETNLQQRNGTAEEPDEEEEEEMKIIYEIVPLIETSKNFFNSLLAALVNDTTTWSSITLPTYTTDTIIPQVANVFASLIVYVVGQGPSFFHAKYSSLGYMLPMRMDASALIVKNAVLGTVWPNVSSYVNNLLVAEQEKSPDNDDMMQAVSLWEMVSALRNITHYDRRDDIKSLDQLTIEEQTNYLTSVRSYFRASCELAWFRQNNFTILEKINLVQLAGKYVNSTQTQPPNWYVPLISNVPDRTLQEYPNVLVEMALLKFATVDVIRNASGQELMGSVIDPYFDIIKAQASDMIRQSDDLILAFFGDSDQDIPAYMNVSSALCKPELLIRFCFLSPMLQQMSVMASHKDLITIPGRVTVLSQESTDMKRSRYLTLLKERSEAQQKALAITDLFAQLNDSIQTAGNDITAQKHSAAYGEILTFTQLATTRMAQIASQARLLGNGMAFGNDRRFNASMLAIGKLLSEIKPVVVPYIARLETIGKAAQKAMQQKQIFGIFGLVIRSLLHVMEPDNWFKPAAYADFTRAINQVRKDFAGEKGVKELNKLMSQGLIPKLISTIQGMLDEAPKLQNLRFTIKPLQNYTALTPESFVQYSQNFLRAYGEYNSAFTSAAVTEMQEIFSGYQGELCRVSNAIGLVIKECLAVKEDVLIFAKLQRVISTSNDAITTLAEVARGAVTAASANFFIKGMNAVLDSADAGFDKLTDKWRTGRRNRLQAYQKSQQRTKFLRVGAIYQLLVTSTEMFLTAATTCSYLTYQNGGSVIEPCAPIVLDSSTPFDLASLIAYKFNDVSEPIQRIAYIPTSSSSGLPHLPLSDLMVTDTQRNITFTIPQNVEWLRRYNWVPADFDIRKHVIFVKSMAIVLPPSTLQPGSNSLIQVTATAHQVTDLGPAANNQKFSIPTRTFDFTYREVQKRQTYSFNSIQSNGPRNLQRSSAFNCPNPIRSLYQQCGAQAPDLCAITNGHADVNEDTLAGEVPLPSLFSTFTVSTRISGGIGQSDRIPYTGVQASAPLMVLVSLIVHDVAANSSVDPSEGTADGTQGGGQMAPVEGSQRGTDSQSEGTAPGSATGAPVSVQPRGPAPTPQVPVKPSSARQLATDALRGVGAGRRKRIAGNMQATEARKLDSTSDEENGEDTGVFLKEPAAPEYVSPVMTGGKDAGSRTNTKAGNNGQQRCCPKGSYLVGWETQECRSCPSLHVSRLGGLYCVPSNRAPPK</sequence>
<proteinExistence type="predicted"/>
<keyword evidence="2" id="KW-0472">Membrane</keyword>
<name>A0A024G6H4_9STRA</name>
<evidence type="ECO:0000313" key="3">
    <source>
        <dbReference type="EMBL" id="CCI42352.1"/>
    </source>
</evidence>
<protein>
    <submittedName>
        <fullName evidence="3">Uncharacterized protein</fullName>
    </submittedName>
</protein>
<dbReference type="EMBL" id="CAIX01000033">
    <property type="protein sequence ID" value="CCI42352.1"/>
    <property type="molecule type" value="Genomic_DNA"/>
</dbReference>
<feature type="compositionally biased region" description="Polar residues" evidence="1">
    <location>
        <begin position="63"/>
        <end position="72"/>
    </location>
</feature>
<keyword evidence="2" id="KW-1133">Transmembrane helix</keyword>
<evidence type="ECO:0000256" key="1">
    <source>
        <dbReference type="SAM" id="MobiDB-lite"/>
    </source>
</evidence>
<feature type="region of interest" description="Disordered" evidence="1">
    <location>
        <begin position="1085"/>
        <end position="1192"/>
    </location>
</feature>
<keyword evidence="4" id="KW-1185">Reference proteome</keyword>
<accession>A0A024G6H4</accession>
<reference evidence="3 4" key="1">
    <citation type="submission" date="2012-05" db="EMBL/GenBank/DDBJ databases">
        <title>Recombination and specialization in a pathogen metapopulation.</title>
        <authorList>
            <person name="Gardiner A."/>
            <person name="Kemen E."/>
            <person name="Schultz-Larsen T."/>
            <person name="MacLean D."/>
            <person name="Van Oosterhout C."/>
            <person name="Jones J.D.G."/>
        </authorList>
    </citation>
    <scope>NUCLEOTIDE SEQUENCE [LARGE SCALE GENOMIC DNA]</scope>
    <source>
        <strain evidence="3 4">Ac Nc2</strain>
    </source>
</reference>
<feature type="region of interest" description="Disordered" evidence="1">
    <location>
        <begin position="1210"/>
        <end position="1230"/>
    </location>
</feature>
<dbReference type="AlphaFoldDB" id="A0A024G6H4"/>
<dbReference type="InParanoid" id="A0A024G6H4"/>
<keyword evidence="2" id="KW-0812">Transmembrane</keyword>
<evidence type="ECO:0000256" key="2">
    <source>
        <dbReference type="SAM" id="Phobius"/>
    </source>
</evidence>
<feature type="region of interest" description="Disordered" evidence="1">
    <location>
        <begin position="57"/>
        <end position="80"/>
    </location>
</feature>
<gene>
    <name evidence="3" type="ORF">BN9_031360</name>
</gene>